<evidence type="ECO:0008006" key="3">
    <source>
        <dbReference type="Google" id="ProtNLM"/>
    </source>
</evidence>
<accession>A0A167GEP1</accession>
<protein>
    <recommendedName>
        <fullName evidence="3">Haloacid dehalogenase-like hydrolase</fullName>
    </recommendedName>
</protein>
<comment type="caution">
    <text evidence="1">The sequence shown here is derived from an EMBL/GenBank/DDBJ whole genome shotgun (WGS) entry which is preliminary data.</text>
</comment>
<dbReference type="PATRIC" id="fig|1365253.3.peg.975"/>
<dbReference type="OrthoDB" id="573782at2"/>
<evidence type="ECO:0000313" key="2">
    <source>
        <dbReference type="Proteomes" id="UP000076587"/>
    </source>
</evidence>
<dbReference type="AlphaFoldDB" id="A0A167GEP1"/>
<dbReference type="InterPro" id="IPR036412">
    <property type="entry name" value="HAD-like_sf"/>
</dbReference>
<dbReference type="EMBL" id="AUXT01000057">
    <property type="protein sequence ID" value="KZN54985.1"/>
    <property type="molecule type" value="Genomic_DNA"/>
</dbReference>
<gene>
    <name evidence="1" type="ORF">N482_05365</name>
</gene>
<organism evidence="1 2">
    <name type="scientific">Pseudoalteromonas luteoviolacea NCIMB 1942</name>
    <dbReference type="NCBI Taxonomy" id="1365253"/>
    <lineage>
        <taxon>Bacteria</taxon>
        <taxon>Pseudomonadati</taxon>
        <taxon>Pseudomonadota</taxon>
        <taxon>Gammaproteobacteria</taxon>
        <taxon>Alteromonadales</taxon>
        <taxon>Pseudoalteromonadaceae</taxon>
        <taxon>Pseudoalteromonas</taxon>
    </lineage>
</organism>
<evidence type="ECO:0000313" key="1">
    <source>
        <dbReference type="EMBL" id="KZN54985.1"/>
    </source>
</evidence>
<dbReference type="InterPro" id="IPR023214">
    <property type="entry name" value="HAD_sf"/>
</dbReference>
<name>A0A167GEP1_9GAMM</name>
<dbReference type="RefSeq" id="WP_063375923.1">
    <property type="nucleotide sequence ID" value="NZ_AUXT01000057.1"/>
</dbReference>
<reference evidence="1 2" key="1">
    <citation type="submission" date="2013-07" db="EMBL/GenBank/DDBJ databases">
        <title>Comparative Genomic and Metabolomic Analysis of Twelve Strains of Pseudoalteromonas luteoviolacea.</title>
        <authorList>
            <person name="Vynne N.G."/>
            <person name="Mansson M."/>
            <person name="Gram L."/>
        </authorList>
    </citation>
    <scope>NUCLEOTIDE SEQUENCE [LARGE SCALE GENOMIC DNA]</scope>
    <source>
        <strain evidence="1 2">NCIMB 1942</strain>
    </source>
</reference>
<proteinExistence type="predicted"/>
<sequence>MIIGIDFDNTIADYTGVFYRVARELEWIPTEIGQSKSQVKEYFISQDQEPKWTELQGIVYGKEINQAKPYNHTLSSLKTLKKQGHTLYLVSHKTRYPIIGDKVDFHQAAKTWLKHNGFVGTSDAPFDESSLFFNATLDEKVNKISQLNCDAFVDDLEKVLTHSNFPQNCKRILFQPGMAQLERNQATNWREVTSLLC</sequence>
<dbReference type="Gene3D" id="3.40.50.1000">
    <property type="entry name" value="HAD superfamily/HAD-like"/>
    <property type="match status" value="1"/>
</dbReference>
<dbReference type="SUPFAM" id="SSF56784">
    <property type="entry name" value="HAD-like"/>
    <property type="match status" value="1"/>
</dbReference>
<dbReference type="Proteomes" id="UP000076587">
    <property type="component" value="Unassembled WGS sequence"/>
</dbReference>